<evidence type="ECO:0000313" key="13">
    <source>
        <dbReference type="EMBL" id="JAT40522.1"/>
    </source>
</evidence>
<dbReference type="PANTHER" id="PTHR10015">
    <property type="entry name" value="HEAT SHOCK TRANSCRIPTION FACTOR"/>
    <property type="match status" value="1"/>
</dbReference>
<evidence type="ECO:0000259" key="12">
    <source>
        <dbReference type="PROSITE" id="PS00434"/>
    </source>
</evidence>
<feature type="region of interest" description="Disordered" evidence="11">
    <location>
        <begin position="147"/>
        <end position="186"/>
    </location>
</feature>
<evidence type="ECO:0000313" key="15">
    <source>
        <dbReference type="EMBL" id="JAT62861.1"/>
    </source>
</evidence>
<keyword evidence="8" id="KW-0539">Nucleus</keyword>
<dbReference type="InterPro" id="IPR036390">
    <property type="entry name" value="WH_DNA-bd_sf"/>
</dbReference>
<organism evidence="15">
    <name type="scientific">Anthurium amnicola</name>
    <dbReference type="NCBI Taxonomy" id="1678845"/>
    <lineage>
        <taxon>Eukaryota</taxon>
        <taxon>Viridiplantae</taxon>
        <taxon>Streptophyta</taxon>
        <taxon>Embryophyta</taxon>
        <taxon>Tracheophyta</taxon>
        <taxon>Spermatophyta</taxon>
        <taxon>Magnoliopsida</taxon>
        <taxon>Liliopsida</taxon>
        <taxon>Araceae</taxon>
        <taxon>Pothoideae</taxon>
        <taxon>Potheae</taxon>
        <taxon>Anthurium</taxon>
    </lineage>
</organism>
<dbReference type="SUPFAM" id="SSF46785">
    <property type="entry name" value="Winged helix' DNA-binding domain"/>
    <property type="match status" value="1"/>
</dbReference>
<comment type="subunit">
    <text evidence="2">Homotrimer.</text>
</comment>
<evidence type="ECO:0000256" key="9">
    <source>
        <dbReference type="RuleBase" id="RU004020"/>
    </source>
</evidence>
<feature type="compositionally biased region" description="Low complexity" evidence="11">
    <location>
        <begin position="159"/>
        <end position="170"/>
    </location>
</feature>
<dbReference type="GO" id="GO:0003700">
    <property type="term" value="F:DNA-binding transcription factor activity"/>
    <property type="evidence" value="ECO:0007669"/>
    <property type="project" value="InterPro"/>
</dbReference>
<evidence type="ECO:0000256" key="5">
    <source>
        <dbReference type="ARBA" id="ARBA00023016"/>
    </source>
</evidence>
<dbReference type="InterPro" id="IPR000232">
    <property type="entry name" value="HSF_DNA-bd"/>
</dbReference>
<dbReference type="EMBL" id="GDJX01005075">
    <property type="protein sequence ID" value="JAT62861.1"/>
    <property type="molecule type" value="Transcribed_RNA"/>
</dbReference>
<keyword evidence="3" id="KW-0597">Phosphoprotein</keyword>
<dbReference type="PRINTS" id="PR00056">
    <property type="entry name" value="HSFDOMAIN"/>
</dbReference>
<evidence type="ECO:0000313" key="14">
    <source>
        <dbReference type="EMBL" id="JAT46856.1"/>
    </source>
</evidence>
<keyword evidence="7" id="KW-0804">Transcription</keyword>
<evidence type="ECO:0000256" key="4">
    <source>
        <dbReference type="ARBA" id="ARBA00023015"/>
    </source>
</evidence>
<evidence type="ECO:0000256" key="11">
    <source>
        <dbReference type="SAM" id="MobiDB-lite"/>
    </source>
</evidence>
<feature type="region of interest" description="Disordered" evidence="11">
    <location>
        <begin position="1"/>
        <end position="33"/>
    </location>
</feature>
<evidence type="ECO:0000256" key="3">
    <source>
        <dbReference type="ARBA" id="ARBA00022553"/>
    </source>
</evidence>
<protein>
    <submittedName>
        <fullName evidence="15">Heat stress transcription factor B-2b</fullName>
    </submittedName>
</protein>
<feature type="non-terminal residue" evidence="15">
    <location>
        <position position="1"/>
    </location>
</feature>
<keyword evidence="5" id="KW-0346">Stress response</keyword>
<dbReference type="Gene3D" id="1.10.10.10">
    <property type="entry name" value="Winged helix-like DNA-binding domain superfamily/Winged helix DNA-binding domain"/>
    <property type="match status" value="1"/>
</dbReference>
<evidence type="ECO:0000256" key="6">
    <source>
        <dbReference type="ARBA" id="ARBA00023125"/>
    </source>
</evidence>
<dbReference type="InterPro" id="IPR036388">
    <property type="entry name" value="WH-like_DNA-bd_sf"/>
</dbReference>
<feature type="domain" description="HSF-type DNA-binding" evidence="12">
    <location>
        <begin position="79"/>
        <end position="103"/>
    </location>
</feature>
<dbReference type="FunFam" id="1.10.10.10:FF:000037">
    <property type="entry name" value="Heat stress transcription factor B-4"/>
    <property type="match status" value="1"/>
</dbReference>
<evidence type="ECO:0000256" key="1">
    <source>
        <dbReference type="ARBA" id="ARBA00004123"/>
    </source>
</evidence>
<name>A0A1D1Z7K2_9ARAE</name>
<dbReference type="Pfam" id="PF00447">
    <property type="entry name" value="HSF_DNA-bind"/>
    <property type="match status" value="1"/>
</dbReference>
<dbReference type="PANTHER" id="PTHR10015:SF169">
    <property type="entry name" value="HEAT STRESS TRANSCRIPTION FACTOR B-2B"/>
    <property type="match status" value="1"/>
</dbReference>
<feature type="region of interest" description="Disordered" evidence="11">
    <location>
        <begin position="258"/>
        <end position="346"/>
    </location>
</feature>
<dbReference type="AlphaFoldDB" id="A0A1D1Z7K2"/>
<evidence type="ECO:0000256" key="2">
    <source>
        <dbReference type="ARBA" id="ARBA00011233"/>
    </source>
</evidence>
<dbReference type="PROSITE" id="PS00434">
    <property type="entry name" value="HSF_DOMAIN"/>
    <property type="match status" value="1"/>
</dbReference>
<keyword evidence="10" id="KW-0175">Coiled coil</keyword>
<feature type="coiled-coil region" evidence="10">
    <location>
        <begin position="188"/>
        <end position="215"/>
    </location>
</feature>
<evidence type="ECO:0000256" key="8">
    <source>
        <dbReference type="ARBA" id="ARBA00023242"/>
    </source>
</evidence>
<comment type="similarity">
    <text evidence="9">Belongs to the HSF family.</text>
</comment>
<gene>
    <name evidence="15" type="primary">HSFB2B_7</name>
    <name evidence="14" type="synonym">HSFB2B_3</name>
    <name evidence="13" type="synonym">HSFB2B_4</name>
    <name evidence="15" type="ORF">g.88143</name>
    <name evidence="14" type="ORF">g.88146</name>
    <name evidence="13" type="ORF">g.88151</name>
</gene>
<dbReference type="EMBL" id="GDJX01021080">
    <property type="protein sequence ID" value="JAT46856.1"/>
    <property type="molecule type" value="Transcribed_RNA"/>
</dbReference>
<dbReference type="EMBL" id="GDJX01027414">
    <property type="protein sequence ID" value="JAT40522.1"/>
    <property type="molecule type" value="Transcribed_RNA"/>
</dbReference>
<evidence type="ECO:0000256" key="7">
    <source>
        <dbReference type="ARBA" id="ARBA00023163"/>
    </source>
</evidence>
<keyword evidence="4" id="KW-0805">Transcription regulation</keyword>
<dbReference type="GO" id="GO:0000978">
    <property type="term" value="F:RNA polymerase II cis-regulatory region sequence-specific DNA binding"/>
    <property type="evidence" value="ECO:0007669"/>
    <property type="project" value="TreeGrafter"/>
</dbReference>
<dbReference type="SMART" id="SM00415">
    <property type="entry name" value="HSF"/>
    <property type="match status" value="1"/>
</dbReference>
<accession>A0A1D1Z7K2</accession>
<evidence type="ECO:0000256" key="10">
    <source>
        <dbReference type="SAM" id="Coils"/>
    </source>
</evidence>
<dbReference type="GO" id="GO:0005634">
    <property type="term" value="C:nucleus"/>
    <property type="evidence" value="ECO:0007669"/>
    <property type="project" value="UniProtKB-SubCell"/>
</dbReference>
<keyword evidence="6" id="KW-0238">DNA-binding</keyword>
<comment type="subcellular location">
    <subcellularLocation>
        <location evidence="1">Nucleus</location>
    </subcellularLocation>
</comment>
<reference evidence="15" key="1">
    <citation type="submission" date="2015-07" db="EMBL/GenBank/DDBJ databases">
        <title>Transcriptome Assembly of Anthurium amnicola.</title>
        <authorList>
            <person name="Suzuki J."/>
        </authorList>
    </citation>
    <scope>NUCLEOTIDE SEQUENCE</scope>
</reference>
<sequence length="346" mass="37522">KKKKKKRSSGASAMAPLPEQVGESVTSPGPEAHRSLPTPFLTKTFQLVDDPAIDDVISWNDDGSTFIVWRPAEFARDLLPKCFKHNNFSSFVRQLNTYGFRKIMPDRWEFANDCFRRGERQLLSDIHRRKVQVAAVAAVIPTAIPVPIPANTAGSPNNSGEEQATSSSSSHGGGGAPSTSALDSGCTSVELTDENHRLRKENGRLNSELSQLKNLCNDILLLMTNYANQQQDDAGGTTPTKPQPAVASLLELIPLNRCSRDSDQAGPSGENLVRPVEEEEEDHSPRLFGVHIGGKRARDGEGEGPSLPNGQLKHRREAEARPEPAGPGAVEEEGGWRVNGAGRLPD</sequence>
<proteinExistence type="inferred from homology"/>
<dbReference type="GO" id="GO:0006357">
    <property type="term" value="P:regulation of transcription by RNA polymerase II"/>
    <property type="evidence" value="ECO:0007669"/>
    <property type="project" value="TreeGrafter"/>
</dbReference>